<evidence type="ECO:0000256" key="1">
    <source>
        <dbReference type="SAM" id="MobiDB-lite"/>
    </source>
</evidence>
<proteinExistence type="predicted"/>
<gene>
    <name evidence="2" type="ORF">HAX54_019602</name>
</gene>
<protein>
    <submittedName>
        <fullName evidence="2">Uncharacterized protein</fullName>
    </submittedName>
</protein>
<dbReference type="EMBL" id="JACEIK010002381">
    <property type="protein sequence ID" value="MCD9560801.1"/>
    <property type="molecule type" value="Genomic_DNA"/>
</dbReference>
<feature type="compositionally biased region" description="Basic and acidic residues" evidence="1">
    <location>
        <begin position="121"/>
        <end position="134"/>
    </location>
</feature>
<evidence type="ECO:0000313" key="3">
    <source>
        <dbReference type="Proteomes" id="UP000823775"/>
    </source>
</evidence>
<organism evidence="2 3">
    <name type="scientific">Datura stramonium</name>
    <name type="common">Jimsonweed</name>
    <name type="synonym">Common thornapple</name>
    <dbReference type="NCBI Taxonomy" id="4076"/>
    <lineage>
        <taxon>Eukaryota</taxon>
        <taxon>Viridiplantae</taxon>
        <taxon>Streptophyta</taxon>
        <taxon>Embryophyta</taxon>
        <taxon>Tracheophyta</taxon>
        <taxon>Spermatophyta</taxon>
        <taxon>Magnoliopsida</taxon>
        <taxon>eudicotyledons</taxon>
        <taxon>Gunneridae</taxon>
        <taxon>Pentapetalae</taxon>
        <taxon>asterids</taxon>
        <taxon>lamiids</taxon>
        <taxon>Solanales</taxon>
        <taxon>Solanaceae</taxon>
        <taxon>Solanoideae</taxon>
        <taxon>Datureae</taxon>
        <taxon>Datura</taxon>
    </lineage>
</organism>
<name>A0ABS8USB3_DATST</name>
<reference evidence="2 3" key="1">
    <citation type="journal article" date="2021" name="BMC Genomics">
        <title>Datura genome reveals duplications of psychoactive alkaloid biosynthetic genes and high mutation rate following tissue culture.</title>
        <authorList>
            <person name="Rajewski A."/>
            <person name="Carter-House D."/>
            <person name="Stajich J."/>
            <person name="Litt A."/>
        </authorList>
    </citation>
    <scope>NUCLEOTIDE SEQUENCE [LARGE SCALE GENOMIC DNA]</scope>
    <source>
        <strain evidence="2">AR-01</strain>
    </source>
</reference>
<dbReference type="Proteomes" id="UP000823775">
    <property type="component" value="Unassembled WGS sequence"/>
</dbReference>
<sequence>MFETLQLVEAVPDEIHLKNVASLVITVLYLEFDFRDRDEFQKESSYLKQLLHSVQRVENLELGAAAQSGEDRSHPKSSIGLTRRKESDGRSRPGLSDNRNRSHDGYRIRLVVAARGALRPSEQRRREPVSPDRS</sequence>
<evidence type="ECO:0000313" key="2">
    <source>
        <dbReference type="EMBL" id="MCD9560801.1"/>
    </source>
</evidence>
<feature type="region of interest" description="Disordered" evidence="1">
    <location>
        <begin position="64"/>
        <end position="134"/>
    </location>
</feature>
<feature type="non-terminal residue" evidence="2">
    <location>
        <position position="134"/>
    </location>
</feature>
<comment type="caution">
    <text evidence="2">The sequence shown here is derived from an EMBL/GenBank/DDBJ whole genome shotgun (WGS) entry which is preliminary data.</text>
</comment>
<accession>A0ABS8USB3</accession>
<keyword evidence="3" id="KW-1185">Reference proteome</keyword>
<feature type="compositionally biased region" description="Basic and acidic residues" evidence="1">
    <location>
        <begin position="98"/>
        <end position="107"/>
    </location>
</feature>